<name>A0A9P5TMA8_GYMJU</name>
<dbReference type="Proteomes" id="UP000724874">
    <property type="component" value="Unassembled WGS sequence"/>
</dbReference>
<evidence type="ECO:0000313" key="2">
    <source>
        <dbReference type="EMBL" id="KAF8898064.1"/>
    </source>
</evidence>
<proteinExistence type="predicted"/>
<dbReference type="Pfam" id="PF00646">
    <property type="entry name" value="F-box"/>
    <property type="match status" value="1"/>
</dbReference>
<organism evidence="2 3">
    <name type="scientific">Gymnopilus junonius</name>
    <name type="common">Spectacular rustgill mushroom</name>
    <name type="synonym">Gymnopilus spectabilis subsp. junonius</name>
    <dbReference type="NCBI Taxonomy" id="109634"/>
    <lineage>
        <taxon>Eukaryota</taxon>
        <taxon>Fungi</taxon>
        <taxon>Dikarya</taxon>
        <taxon>Basidiomycota</taxon>
        <taxon>Agaricomycotina</taxon>
        <taxon>Agaricomycetes</taxon>
        <taxon>Agaricomycetidae</taxon>
        <taxon>Agaricales</taxon>
        <taxon>Agaricineae</taxon>
        <taxon>Hymenogastraceae</taxon>
        <taxon>Gymnopilus</taxon>
    </lineage>
</organism>
<reference evidence="2" key="1">
    <citation type="submission" date="2020-11" db="EMBL/GenBank/DDBJ databases">
        <authorList>
            <consortium name="DOE Joint Genome Institute"/>
            <person name="Ahrendt S."/>
            <person name="Riley R."/>
            <person name="Andreopoulos W."/>
            <person name="LaButti K."/>
            <person name="Pangilinan J."/>
            <person name="Ruiz-duenas F.J."/>
            <person name="Barrasa J.M."/>
            <person name="Sanchez-Garcia M."/>
            <person name="Camarero S."/>
            <person name="Miyauchi S."/>
            <person name="Serrano A."/>
            <person name="Linde D."/>
            <person name="Babiker R."/>
            <person name="Drula E."/>
            <person name="Ayuso-Fernandez I."/>
            <person name="Pacheco R."/>
            <person name="Padilla G."/>
            <person name="Ferreira P."/>
            <person name="Barriuso J."/>
            <person name="Kellner H."/>
            <person name="Castanera R."/>
            <person name="Alfaro M."/>
            <person name="Ramirez L."/>
            <person name="Pisabarro A.G."/>
            <person name="Kuo A."/>
            <person name="Tritt A."/>
            <person name="Lipzen A."/>
            <person name="He G."/>
            <person name="Yan M."/>
            <person name="Ng V."/>
            <person name="Cullen D."/>
            <person name="Martin F."/>
            <person name="Rosso M.-N."/>
            <person name="Henrissat B."/>
            <person name="Hibbett D."/>
            <person name="Martinez A.T."/>
            <person name="Grigoriev I.V."/>
        </authorList>
    </citation>
    <scope>NUCLEOTIDE SEQUENCE</scope>
    <source>
        <strain evidence="2">AH 44721</strain>
    </source>
</reference>
<gene>
    <name evidence="2" type="ORF">CPB84DRAFT_1781308</name>
</gene>
<evidence type="ECO:0000313" key="3">
    <source>
        <dbReference type="Proteomes" id="UP000724874"/>
    </source>
</evidence>
<evidence type="ECO:0000259" key="1">
    <source>
        <dbReference type="Pfam" id="PF00646"/>
    </source>
</evidence>
<dbReference type="InterPro" id="IPR036047">
    <property type="entry name" value="F-box-like_dom_sf"/>
</dbReference>
<keyword evidence="3" id="KW-1185">Reference proteome</keyword>
<dbReference type="EMBL" id="JADNYJ010000056">
    <property type="protein sequence ID" value="KAF8898064.1"/>
    <property type="molecule type" value="Genomic_DNA"/>
</dbReference>
<dbReference type="SUPFAM" id="SSF81383">
    <property type="entry name" value="F-box domain"/>
    <property type="match status" value="1"/>
</dbReference>
<dbReference type="AlphaFoldDB" id="A0A9P5TMA8"/>
<feature type="domain" description="F-box" evidence="1">
    <location>
        <begin position="10"/>
        <end position="50"/>
    </location>
</feature>
<sequence length="229" mass="25792">MHNSHHATHDLPLELISLILSHLSPKDVDERKALTSFSLVSRTWLYLTRRILFSELELPARKLKAVLLSSFSYSSDLFSHPLATIPPHVVSLTIIDHTSITLKNPACITLISNFKNVTTLHVKTNHMPTHREIKHQKFINALPTLFGNITSLTLSTHFYDITTAITFICSFPLLESLDLQAALSLSRSRVSPNSYEGSRDSQVFPRGCRLPLSLKALRVVELGLWHLLP</sequence>
<comment type="caution">
    <text evidence="2">The sequence shown here is derived from an EMBL/GenBank/DDBJ whole genome shotgun (WGS) entry which is preliminary data.</text>
</comment>
<dbReference type="InterPro" id="IPR001810">
    <property type="entry name" value="F-box_dom"/>
</dbReference>
<protein>
    <recommendedName>
        <fullName evidence="1">F-box domain-containing protein</fullName>
    </recommendedName>
</protein>
<accession>A0A9P5TMA8</accession>
<feature type="non-terminal residue" evidence="2">
    <location>
        <position position="229"/>
    </location>
</feature>
<dbReference type="OrthoDB" id="2788229at2759"/>